<proteinExistence type="predicted"/>
<organism evidence="2 3">
    <name type="scientific">Candolleomyces eurysporus</name>
    <dbReference type="NCBI Taxonomy" id="2828524"/>
    <lineage>
        <taxon>Eukaryota</taxon>
        <taxon>Fungi</taxon>
        <taxon>Dikarya</taxon>
        <taxon>Basidiomycota</taxon>
        <taxon>Agaricomycotina</taxon>
        <taxon>Agaricomycetes</taxon>
        <taxon>Agaricomycetidae</taxon>
        <taxon>Agaricales</taxon>
        <taxon>Agaricineae</taxon>
        <taxon>Psathyrellaceae</taxon>
        <taxon>Candolleomyces</taxon>
    </lineage>
</organism>
<protein>
    <submittedName>
        <fullName evidence="2">Uncharacterized protein</fullName>
    </submittedName>
</protein>
<feature type="non-terminal residue" evidence="2">
    <location>
        <position position="733"/>
    </location>
</feature>
<feature type="compositionally biased region" description="Polar residues" evidence="1">
    <location>
        <begin position="497"/>
        <end position="506"/>
    </location>
</feature>
<sequence length="733" mass="79901">MAPVQSWLGLGDRLHSDACSKEYVEDAVEPEEVDDGDALPSEDGDSPALNSDQIFQLAIATKNLKIIQLARSLRSKLMSEIESLTLDRCRPIIKSYLFLYFGLLGKNFGRSSIPWGRHLRAYFANLAVRVLNWPTGVVMLGEGEYSDGIKGLGSVKVTALTKALHEGKVRFVLADKQALKSGKIPVVEEAAPPADSSQKSGRRLFLDGSIDYSGLRRLTAASAKQPTPGPSSSKQATSKALPSKQFASEASLLKQTPSEAPPKKKTSTKTAKEKMPSQDPAPAARSRSTVSKNKGKQRKPATDSSDDDMPLAPRPRKKLSKLESIRLSKRPPVLFVDDSDDEQFVPDSGDETASPKRQRRRSNPPTGEEDLHDWSSDENRAPVAESGPPSTTAPALSPTDGNPLTSAESKKKELSQKPLAATSTNKGQASKPIANESNTPNASTSSTYAPNVPFAGPLQLATAASPSIAAVSQNPSTSHPNNHPRGPAPRPRPVLPSSKNVESNPFSMDLDDRFTIRRKRKSDALPTEGAPTTQEDSREKRARMETESQTPPPSVPGSETHLLLSLPPNPEQSSIAARAQHPTQAPFELSGPHPAPLQRRQMQVASSSTSHQPPTHLAIQRMPPNHQLPNSYYTSRSFPPQSSYRHPSQYRQPAYYGVQDYTHPGEYQNYDHQSYEYGYGYGHGGMYDNSYGDEYNNAYVNNYNDYSSGYGYLSLNQSASNEGRSPHPPTQQG</sequence>
<name>A0A9W8JGT6_9AGAR</name>
<dbReference type="Proteomes" id="UP001140091">
    <property type="component" value="Unassembled WGS sequence"/>
</dbReference>
<evidence type="ECO:0000313" key="3">
    <source>
        <dbReference type="Proteomes" id="UP001140091"/>
    </source>
</evidence>
<dbReference type="AlphaFoldDB" id="A0A9W8JGT6"/>
<comment type="caution">
    <text evidence="2">The sequence shown here is derived from an EMBL/GenBank/DDBJ whole genome shotgun (WGS) entry which is preliminary data.</text>
</comment>
<accession>A0A9W8JGT6</accession>
<feature type="compositionally biased region" description="Basic and acidic residues" evidence="1">
    <location>
        <begin position="535"/>
        <end position="546"/>
    </location>
</feature>
<feature type="region of interest" description="Disordered" evidence="1">
    <location>
        <begin position="221"/>
        <end position="648"/>
    </location>
</feature>
<gene>
    <name evidence="2" type="ORF">H1R20_g4556</name>
</gene>
<reference evidence="2" key="1">
    <citation type="submission" date="2022-06" db="EMBL/GenBank/DDBJ databases">
        <title>Genome Sequence of Candolleomyces eurysporus.</title>
        <authorList>
            <person name="Buettner E."/>
        </authorList>
    </citation>
    <scope>NUCLEOTIDE SEQUENCE</scope>
    <source>
        <strain evidence="2">VTCC 930004</strain>
    </source>
</reference>
<feature type="compositionally biased region" description="Polar residues" evidence="1">
    <location>
        <begin position="462"/>
        <end position="481"/>
    </location>
</feature>
<feature type="compositionally biased region" description="Polar residues" evidence="1">
    <location>
        <begin position="600"/>
        <end position="613"/>
    </location>
</feature>
<feature type="compositionally biased region" description="Acidic residues" evidence="1">
    <location>
        <begin position="27"/>
        <end position="45"/>
    </location>
</feature>
<feature type="region of interest" description="Disordered" evidence="1">
    <location>
        <begin position="714"/>
        <end position="733"/>
    </location>
</feature>
<dbReference type="OrthoDB" id="10421173at2759"/>
<dbReference type="EMBL" id="JANBPK010000770">
    <property type="protein sequence ID" value="KAJ2932564.1"/>
    <property type="molecule type" value="Genomic_DNA"/>
</dbReference>
<evidence type="ECO:0000256" key="1">
    <source>
        <dbReference type="SAM" id="MobiDB-lite"/>
    </source>
</evidence>
<feature type="compositionally biased region" description="Polar residues" evidence="1">
    <location>
        <begin position="435"/>
        <end position="449"/>
    </location>
</feature>
<evidence type="ECO:0000313" key="2">
    <source>
        <dbReference type="EMBL" id="KAJ2932564.1"/>
    </source>
</evidence>
<keyword evidence="3" id="KW-1185">Reference proteome</keyword>
<feature type="compositionally biased region" description="Acidic residues" evidence="1">
    <location>
        <begin position="337"/>
        <end position="350"/>
    </location>
</feature>
<feature type="compositionally biased region" description="Low complexity" evidence="1">
    <location>
        <begin position="388"/>
        <end position="399"/>
    </location>
</feature>
<feature type="compositionally biased region" description="Polar residues" evidence="1">
    <location>
        <begin position="627"/>
        <end position="648"/>
    </location>
</feature>
<feature type="region of interest" description="Disordered" evidence="1">
    <location>
        <begin position="27"/>
        <end position="47"/>
    </location>
</feature>
<feature type="compositionally biased region" description="Polar residues" evidence="1">
    <location>
        <begin position="222"/>
        <end position="248"/>
    </location>
</feature>